<gene>
    <name evidence="9 11" type="primary">tatA</name>
    <name evidence="11" type="ORF">EVJ46_07985</name>
</gene>
<accession>A0A519BFT1</accession>
<comment type="caution">
    <text evidence="11">The sequence shown here is derived from an EMBL/GenBank/DDBJ whole genome shotgun (WGS) entry which is preliminary data.</text>
</comment>
<dbReference type="InterPro" id="IPR003369">
    <property type="entry name" value="TatA/B/E"/>
</dbReference>
<evidence type="ECO:0000256" key="5">
    <source>
        <dbReference type="ARBA" id="ARBA00022927"/>
    </source>
</evidence>
<keyword evidence="8 9" id="KW-0472">Membrane</keyword>
<name>A0A519BFT1_ACIG2</name>
<evidence type="ECO:0000256" key="2">
    <source>
        <dbReference type="ARBA" id="ARBA00022448"/>
    </source>
</evidence>
<keyword evidence="4 9" id="KW-0812">Transmembrane</keyword>
<comment type="similarity">
    <text evidence="9">Belongs to the TatA/E family.</text>
</comment>
<dbReference type="PANTHER" id="PTHR42982:SF1">
    <property type="entry name" value="SEC-INDEPENDENT PROTEIN TRANSLOCASE PROTEIN TATA"/>
    <property type="match status" value="1"/>
</dbReference>
<proteinExistence type="inferred from homology"/>
<dbReference type="Pfam" id="PF02416">
    <property type="entry name" value="TatA_B_E"/>
    <property type="match status" value="1"/>
</dbReference>
<comment type="subcellular location">
    <subcellularLocation>
        <location evidence="1 9">Cell membrane</location>
        <topology evidence="1 9">Single-pass membrane protein</topology>
    </subcellularLocation>
</comment>
<keyword evidence="3 9" id="KW-1003">Cell membrane</keyword>
<dbReference type="GO" id="GO:0043953">
    <property type="term" value="P:protein transport by the Tat complex"/>
    <property type="evidence" value="ECO:0007669"/>
    <property type="project" value="UniProtKB-UniRule"/>
</dbReference>
<comment type="function">
    <text evidence="9">Part of the twin-arginine translocation (Tat) system that transports large folded proteins containing a characteristic twin-arginine motif in their signal peptide across membranes. TatA could form the protein-conducting channel of the Tat system.</text>
</comment>
<dbReference type="PANTHER" id="PTHR42982">
    <property type="entry name" value="SEC-INDEPENDENT PROTEIN TRANSLOCASE PROTEIN TATA"/>
    <property type="match status" value="1"/>
</dbReference>
<evidence type="ECO:0000313" key="12">
    <source>
        <dbReference type="Proteomes" id="UP000316562"/>
    </source>
</evidence>
<dbReference type="EMBL" id="SGBC01000003">
    <property type="protein sequence ID" value="RZD16118.1"/>
    <property type="molecule type" value="Genomic_DNA"/>
</dbReference>
<evidence type="ECO:0000256" key="7">
    <source>
        <dbReference type="ARBA" id="ARBA00023010"/>
    </source>
</evidence>
<dbReference type="GO" id="GO:0008320">
    <property type="term" value="F:protein transmembrane transporter activity"/>
    <property type="evidence" value="ECO:0007669"/>
    <property type="project" value="UniProtKB-UniRule"/>
</dbReference>
<evidence type="ECO:0000256" key="9">
    <source>
        <dbReference type="HAMAP-Rule" id="MF_00236"/>
    </source>
</evidence>
<dbReference type="Gene3D" id="1.20.5.3310">
    <property type="match status" value="1"/>
</dbReference>
<feature type="compositionally biased region" description="Basic residues" evidence="10">
    <location>
        <begin position="70"/>
        <end position="90"/>
    </location>
</feature>
<sequence>MFGFSPIAIFVLLLVVVLVFGVGKLPELGSGIGKAIKNFKRSASGQDEIDVTPEPSKRQVKKITSNPQKLTKKTASKKISSKRSVKVKKA</sequence>
<dbReference type="GO" id="GO:0033281">
    <property type="term" value="C:TAT protein transport complex"/>
    <property type="evidence" value="ECO:0007669"/>
    <property type="project" value="UniProtKB-UniRule"/>
</dbReference>
<dbReference type="HAMAP" id="MF_00236">
    <property type="entry name" value="TatA_E"/>
    <property type="match status" value="1"/>
</dbReference>
<dbReference type="AlphaFoldDB" id="A0A519BFT1"/>
<protein>
    <recommendedName>
        <fullName evidence="9">Sec-independent protein translocase protein TatA</fullName>
    </recommendedName>
</protein>
<evidence type="ECO:0000256" key="10">
    <source>
        <dbReference type="SAM" id="MobiDB-lite"/>
    </source>
</evidence>
<evidence type="ECO:0000256" key="8">
    <source>
        <dbReference type="ARBA" id="ARBA00023136"/>
    </source>
</evidence>
<reference evidence="11 12" key="1">
    <citation type="journal article" date="2019" name="ISME J.">
        <title>Insights into ecological role of a new deltaproteobacterial order Candidatus Acidulodesulfobacterales by metagenomics and metatranscriptomics.</title>
        <authorList>
            <person name="Tan S."/>
            <person name="Liu J."/>
            <person name="Fang Y."/>
            <person name="Hedlund B.P."/>
            <person name="Lian Z.H."/>
            <person name="Huang L.Y."/>
            <person name="Li J.T."/>
            <person name="Huang L.N."/>
            <person name="Li W.J."/>
            <person name="Jiang H.C."/>
            <person name="Dong H.L."/>
            <person name="Shu W.S."/>
        </authorList>
    </citation>
    <scope>NUCLEOTIDE SEQUENCE [LARGE SCALE GENOMIC DNA]</scope>
    <source>
        <strain evidence="11">AP2</strain>
    </source>
</reference>
<dbReference type="Proteomes" id="UP000316562">
    <property type="component" value="Unassembled WGS sequence"/>
</dbReference>
<evidence type="ECO:0000256" key="3">
    <source>
        <dbReference type="ARBA" id="ARBA00022475"/>
    </source>
</evidence>
<evidence type="ECO:0000256" key="1">
    <source>
        <dbReference type="ARBA" id="ARBA00004162"/>
    </source>
</evidence>
<evidence type="ECO:0000256" key="4">
    <source>
        <dbReference type="ARBA" id="ARBA00022692"/>
    </source>
</evidence>
<dbReference type="NCBIfam" id="TIGR01411">
    <property type="entry name" value="tatAE"/>
    <property type="match status" value="1"/>
</dbReference>
<dbReference type="InterPro" id="IPR006312">
    <property type="entry name" value="TatA/E"/>
</dbReference>
<keyword evidence="5 9" id="KW-0653">Protein transport</keyword>
<keyword evidence="7 9" id="KW-0811">Translocation</keyword>
<evidence type="ECO:0000256" key="6">
    <source>
        <dbReference type="ARBA" id="ARBA00022989"/>
    </source>
</evidence>
<evidence type="ECO:0000313" key="11">
    <source>
        <dbReference type="EMBL" id="RZD16118.1"/>
    </source>
</evidence>
<comment type="subunit">
    <text evidence="9">Forms a complex with TatC.</text>
</comment>
<keyword evidence="2 9" id="KW-0813">Transport</keyword>
<feature type="region of interest" description="Disordered" evidence="10">
    <location>
        <begin position="43"/>
        <end position="90"/>
    </location>
</feature>
<organism evidence="11 12">
    <name type="scientific">Acididesulfobacter guangdongensis</name>
    <dbReference type="NCBI Taxonomy" id="2597225"/>
    <lineage>
        <taxon>Bacteria</taxon>
        <taxon>Deltaproteobacteria</taxon>
        <taxon>Candidatus Acidulodesulfobacterales</taxon>
        <taxon>Candidatus Acididesulfobacter</taxon>
    </lineage>
</organism>
<keyword evidence="6 9" id="KW-1133">Transmembrane helix</keyword>